<dbReference type="EMBL" id="CP000857">
    <property type="protein sequence ID" value="ACN45040.1"/>
    <property type="molecule type" value="Genomic_DNA"/>
</dbReference>
<reference evidence="1 2" key="1">
    <citation type="journal article" date="2009" name="PLoS ONE">
        <title>Salmonella paratyphi C: genetic divergence from Salmonella choleraesuis and pathogenic convergence with Salmonella typhi.</title>
        <authorList>
            <person name="Liu W.-Q."/>
            <person name="Feng Y."/>
            <person name="Wang Y."/>
            <person name="Zou Q.-H."/>
            <person name="Chen F."/>
            <person name="Guo J.-T."/>
            <person name="Peng Y.-H."/>
            <person name="Jin Y."/>
            <person name="Li Y.-G."/>
            <person name="Hu S.-N."/>
            <person name="Johnston R.N."/>
            <person name="Liu G.-R."/>
            <person name="Liu S.-L."/>
        </authorList>
    </citation>
    <scope>NUCLEOTIDE SEQUENCE [LARGE SCALE GENOMIC DNA]</scope>
    <source>
        <strain evidence="1 2">RKS4594</strain>
    </source>
</reference>
<accession>C0PX58</accession>
<evidence type="ECO:0000313" key="1">
    <source>
        <dbReference type="EMBL" id="ACN45040.1"/>
    </source>
</evidence>
<proteinExistence type="predicted"/>
<dbReference type="KEGG" id="sei:SPC_0870"/>
<name>C0PX58_SALPC</name>
<evidence type="ECO:0000313" key="2">
    <source>
        <dbReference type="Proteomes" id="UP000001599"/>
    </source>
</evidence>
<protein>
    <submittedName>
        <fullName evidence="1">Uncharacterized protein</fullName>
    </submittedName>
</protein>
<organism evidence="1 2">
    <name type="scientific">Salmonella paratyphi C (strain RKS4594)</name>
    <dbReference type="NCBI Taxonomy" id="476213"/>
    <lineage>
        <taxon>Bacteria</taxon>
        <taxon>Pseudomonadati</taxon>
        <taxon>Pseudomonadota</taxon>
        <taxon>Gammaproteobacteria</taxon>
        <taxon>Enterobacterales</taxon>
        <taxon>Enterobacteriaceae</taxon>
        <taxon>Salmonella</taxon>
    </lineage>
</organism>
<sequence length="40" mass="4471">MRAFLWQYENSTLENGFVNVIPQDAADDACVGSSPLKVKR</sequence>
<gene>
    <name evidence="1" type="ordered locus">SPC_0870</name>
</gene>
<dbReference type="AlphaFoldDB" id="C0PX58"/>
<dbReference type="Proteomes" id="UP000001599">
    <property type="component" value="Chromosome"/>
</dbReference>
<dbReference type="HOGENOM" id="CLU_3296303_0_0_6"/>